<evidence type="ECO:0000256" key="1">
    <source>
        <dbReference type="SAM" id="MobiDB-lite"/>
    </source>
</evidence>
<evidence type="ECO:0000313" key="2">
    <source>
        <dbReference type="EMBL" id="MFD3959741.1"/>
    </source>
</evidence>
<keyword evidence="3" id="KW-1185">Reference proteome</keyword>
<comment type="caution">
    <text evidence="2">The sequence shown here is derived from an EMBL/GenBank/DDBJ whole genome shotgun (WGS) entry which is preliminary data.</text>
</comment>
<proteinExistence type="predicted"/>
<protein>
    <recommendedName>
        <fullName evidence="4">DUF317 domain-containing protein</fullName>
    </recommendedName>
</protein>
<accession>A0ABW6E0Z2</accession>
<feature type="region of interest" description="Disordered" evidence="1">
    <location>
        <begin position="1"/>
        <end position="25"/>
    </location>
</feature>
<reference evidence="2 3" key="1">
    <citation type="submission" date="2024-09" db="EMBL/GenBank/DDBJ databases">
        <title>The Natural Products Discovery Center: Release of the First 8490 Sequenced Strains for Exploring Actinobacteria Biosynthetic Diversity.</title>
        <authorList>
            <person name="Kalkreuter E."/>
            <person name="Kautsar S.A."/>
            <person name="Yang D."/>
            <person name="Bader C.D."/>
            <person name="Teijaro C.N."/>
            <person name="Fluegel L."/>
            <person name="Davis C.M."/>
            <person name="Simpson J.R."/>
            <person name="Lauterbach L."/>
            <person name="Steele A.D."/>
            <person name="Gui C."/>
            <person name="Meng S."/>
            <person name="Li G."/>
            <person name="Viehrig K."/>
            <person name="Ye F."/>
            <person name="Su P."/>
            <person name="Kiefer A.F."/>
            <person name="Nichols A."/>
            <person name="Cepeda A.J."/>
            <person name="Yan W."/>
            <person name="Fan B."/>
            <person name="Jiang Y."/>
            <person name="Adhikari A."/>
            <person name="Zheng C.-J."/>
            <person name="Schuster L."/>
            <person name="Cowan T.M."/>
            <person name="Smanski M.J."/>
            <person name="Chevrette M.G."/>
            <person name="De Carvalho L.P.S."/>
            <person name="Shen B."/>
        </authorList>
    </citation>
    <scope>NUCLEOTIDE SEQUENCE [LARGE SCALE GENOMIC DNA]</scope>
    <source>
        <strain evidence="2 3">NPDC058584</strain>
    </source>
</reference>
<evidence type="ECO:0008006" key="4">
    <source>
        <dbReference type="Google" id="ProtNLM"/>
    </source>
</evidence>
<dbReference type="RefSeq" id="WP_070199842.1">
    <property type="nucleotide sequence ID" value="NZ_JBHVRE010000030.1"/>
</dbReference>
<evidence type="ECO:0000313" key="3">
    <source>
        <dbReference type="Proteomes" id="UP001598300"/>
    </source>
</evidence>
<organism evidence="2 3">
    <name type="scientific">Streptomyces bacillaris</name>
    <dbReference type="NCBI Taxonomy" id="68179"/>
    <lineage>
        <taxon>Bacteria</taxon>
        <taxon>Bacillati</taxon>
        <taxon>Actinomycetota</taxon>
        <taxon>Actinomycetes</taxon>
        <taxon>Kitasatosporales</taxon>
        <taxon>Streptomycetaceae</taxon>
        <taxon>Streptomyces</taxon>
    </lineage>
</organism>
<dbReference type="Proteomes" id="UP001598300">
    <property type="component" value="Unassembled WGS sequence"/>
</dbReference>
<dbReference type="EMBL" id="JBHXPM010000030">
    <property type="protein sequence ID" value="MFD3959741.1"/>
    <property type="molecule type" value="Genomic_DNA"/>
</dbReference>
<name>A0ABW6E0Z2_9ACTN</name>
<feature type="compositionally biased region" description="Polar residues" evidence="1">
    <location>
        <begin position="1"/>
        <end position="15"/>
    </location>
</feature>
<sequence>MTLATLPSGTVTGRTRSSDGAVRPRTVGPGWEVLLMPSPLAELVTHTLGENTVAASAMGWSFAHAGHRGIFLPELSDDPAWPPGTTYLKAGASVSLPPFHWRLAERGGTEGWVGLDGHPLSKPMLLHPIVTLIAAEMANRPLSLPEF</sequence>
<gene>
    <name evidence="2" type="ORF">ACFWR3_27160</name>
</gene>